<feature type="domain" description="EGF-like" evidence="18">
    <location>
        <begin position="522"/>
        <end position="558"/>
    </location>
</feature>
<gene>
    <name evidence="21" type="ORF">AKAME5_001930600</name>
</gene>
<dbReference type="Pfam" id="PF00594">
    <property type="entry name" value="Gla"/>
    <property type="match status" value="3"/>
</dbReference>
<feature type="chain" id="PRO_5042247142" description="coagulation factor Xa" evidence="17">
    <location>
        <begin position="19"/>
        <end position="1439"/>
    </location>
</feature>
<dbReference type="EMBL" id="BRZM01000122">
    <property type="protein sequence ID" value="GLD67983.1"/>
    <property type="molecule type" value="Genomic_DNA"/>
</dbReference>
<keyword evidence="10 15" id="KW-0378">Hydrolase</keyword>
<feature type="domain" description="Gla" evidence="20">
    <location>
        <begin position="476"/>
        <end position="522"/>
    </location>
</feature>
<dbReference type="GO" id="GO:0006508">
    <property type="term" value="P:proteolysis"/>
    <property type="evidence" value="ECO:0007669"/>
    <property type="project" value="UniProtKB-KW"/>
</dbReference>
<dbReference type="SMART" id="SM00181">
    <property type="entry name" value="EGF"/>
    <property type="match status" value="6"/>
</dbReference>
<dbReference type="InterPro" id="IPR001254">
    <property type="entry name" value="Trypsin_dom"/>
</dbReference>
<dbReference type="InterPro" id="IPR001881">
    <property type="entry name" value="EGF-like_Ca-bd_dom"/>
</dbReference>
<dbReference type="Gene3D" id="4.10.740.10">
    <property type="entry name" value="Coagulation Factor IX"/>
    <property type="match status" value="3"/>
</dbReference>
<dbReference type="PRINTS" id="PR00001">
    <property type="entry name" value="GLABLOOD"/>
</dbReference>
<dbReference type="CDD" id="cd00190">
    <property type="entry name" value="Tryp_SPc"/>
    <property type="match status" value="2"/>
</dbReference>
<comment type="caution">
    <text evidence="21">The sequence shown here is derived from an EMBL/GenBank/DDBJ whole genome shotgun (WGS) entry which is preliminary data.</text>
</comment>
<feature type="region of interest" description="Disordered" evidence="16">
    <location>
        <begin position="1283"/>
        <end position="1314"/>
    </location>
</feature>
<evidence type="ECO:0000256" key="7">
    <source>
        <dbReference type="ARBA" id="ARBA00022670"/>
    </source>
</evidence>
<evidence type="ECO:0000256" key="12">
    <source>
        <dbReference type="ARBA" id="ARBA00023157"/>
    </source>
</evidence>
<dbReference type="PROSITE" id="PS00011">
    <property type="entry name" value="GLA_1"/>
    <property type="match status" value="3"/>
</dbReference>
<dbReference type="InterPro" id="IPR043504">
    <property type="entry name" value="Peptidase_S1_PA_chymotrypsin"/>
</dbReference>
<dbReference type="Gene3D" id="2.40.10.10">
    <property type="entry name" value="Trypsin-like serine proteases"/>
    <property type="match status" value="5"/>
</dbReference>
<evidence type="ECO:0000256" key="6">
    <source>
        <dbReference type="ARBA" id="ARBA00022536"/>
    </source>
</evidence>
<dbReference type="InterPro" id="IPR000742">
    <property type="entry name" value="EGF"/>
</dbReference>
<dbReference type="Pfam" id="PF00089">
    <property type="entry name" value="Trypsin"/>
    <property type="match status" value="3"/>
</dbReference>
<feature type="domain" description="Gla" evidence="20">
    <location>
        <begin position="964"/>
        <end position="1010"/>
    </location>
</feature>
<dbReference type="InterPro" id="IPR018097">
    <property type="entry name" value="EGF_Ca-bd_CS"/>
</dbReference>
<keyword evidence="13" id="KW-0325">Glycoprotein</keyword>
<evidence type="ECO:0000313" key="21">
    <source>
        <dbReference type="EMBL" id="GLD67983.1"/>
    </source>
</evidence>
<evidence type="ECO:0000256" key="16">
    <source>
        <dbReference type="SAM" id="MobiDB-lite"/>
    </source>
</evidence>
<evidence type="ECO:0000256" key="3">
    <source>
        <dbReference type="ARBA" id="ARBA00012181"/>
    </source>
</evidence>
<feature type="signal peptide" evidence="17">
    <location>
        <begin position="1"/>
        <end position="18"/>
    </location>
</feature>
<evidence type="ECO:0000259" key="18">
    <source>
        <dbReference type="PROSITE" id="PS50026"/>
    </source>
</evidence>
<dbReference type="PROSITE" id="PS50998">
    <property type="entry name" value="GLA_2"/>
    <property type="match status" value="3"/>
</dbReference>
<accession>A0AAD3RGD8</accession>
<dbReference type="FunFam" id="2.10.25.10:FF:000162">
    <property type="entry name" value="Coagulation factor X (Predicted)"/>
    <property type="match status" value="1"/>
</dbReference>
<evidence type="ECO:0000259" key="19">
    <source>
        <dbReference type="PROSITE" id="PS50240"/>
    </source>
</evidence>
<feature type="domain" description="Peptidase S1" evidence="19">
    <location>
        <begin position="1106"/>
        <end position="1422"/>
    </location>
</feature>
<evidence type="ECO:0000256" key="2">
    <source>
        <dbReference type="ARBA" id="ARBA00004613"/>
    </source>
</evidence>
<organism evidence="21 22">
    <name type="scientific">Lates japonicus</name>
    <name type="common">Japanese lates</name>
    <dbReference type="NCBI Taxonomy" id="270547"/>
    <lineage>
        <taxon>Eukaryota</taxon>
        <taxon>Metazoa</taxon>
        <taxon>Chordata</taxon>
        <taxon>Craniata</taxon>
        <taxon>Vertebrata</taxon>
        <taxon>Euteleostomi</taxon>
        <taxon>Actinopterygii</taxon>
        <taxon>Neopterygii</taxon>
        <taxon>Teleostei</taxon>
        <taxon>Neoteleostei</taxon>
        <taxon>Acanthomorphata</taxon>
        <taxon>Carangaria</taxon>
        <taxon>Carangaria incertae sedis</taxon>
        <taxon>Centropomidae</taxon>
        <taxon>Lates</taxon>
    </lineage>
</organism>
<keyword evidence="12 14" id="KW-1015">Disulfide bond</keyword>
<dbReference type="Proteomes" id="UP001279410">
    <property type="component" value="Unassembled WGS sequence"/>
</dbReference>
<dbReference type="PROSITE" id="PS01186">
    <property type="entry name" value="EGF_2"/>
    <property type="match status" value="2"/>
</dbReference>
<comment type="subcellular location">
    <subcellularLocation>
        <location evidence="2">Secreted</location>
    </subcellularLocation>
</comment>
<dbReference type="SMART" id="SM00069">
    <property type="entry name" value="GLA"/>
    <property type="match status" value="3"/>
</dbReference>
<feature type="region of interest" description="Disordered" evidence="16">
    <location>
        <begin position="1326"/>
        <end position="1361"/>
    </location>
</feature>
<dbReference type="EC" id="3.4.21.6" evidence="3"/>
<dbReference type="InterPro" id="IPR001314">
    <property type="entry name" value="Peptidase_S1A"/>
</dbReference>
<dbReference type="PROSITE" id="PS00022">
    <property type="entry name" value="EGF_1"/>
    <property type="match status" value="3"/>
</dbReference>
<dbReference type="GO" id="GO:0005509">
    <property type="term" value="F:calcium ion binding"/>
    <property type="evidence" value="ECO:0007669"/>
    <property type="project" value="InterPro"/>
</dbReference>
<dbReference type="PANTHER" id="PTHR24278">
    <property type="entry name" value="COAGULATION FACTOR"/>
    <property type="match status" value="1"/>
</dbReference>
<proteinExistence type="predicted"/>
<evidence type="ECO:0000256" key="4">
    <source>
        <dbReference type="ARBA" id="ARBA00022479"/>
    </source>
</evidence>
<dbReference type="Pfam" id="PF00008">
    <property type="entry name" value="EGF"/>
    <property type="match status" value="3"/>
</dbReference>
<dbReference type="Gene3D" id="2.10.25.10">
    <property type="entry name" value="Laminin"/>
    <property type="match status" value="6"/>
</dbReference>
<keyword evidence="9" id="KW-0677">Repeat</keyword>
<dbReference type="PROSITE" id="PS00135">
    <property type="entry name" value="TRYPSIN_SER"/>
    <property type="match status" value="1"/>
</dbReference>
<comment type="caution">
    <text evidence="14">Lacks conserved residue(s) required for the propagation of feature annotation.</text>
</comment>
<dbReference type="Pfam" id="PF12662">
    <property type="entry name" value="cEGF"/>
    <property type="match status" value="1"/>
</dbReference>
<feature type="domain" description="EGF-like" evidence="18">
    <location>
        <begin position="84"/>
        <end position="120"/>
    </location>
</feature>
<name>A0AAD3RGD8_LATJO</name>
<dbReference type="InterPro" id="IPR017857">
    <property type="entry name" value="Coagulation_fac-like_Gla_dom"/>
</dbReference>
<evidence type="ECO:0000256" key="10">
    <source>
        <dbReference type="ARBA" id="ARBA00022801"/>
    </source>
</evidence>
<feature type="domain" description="Peptidase S1" evidence="19">
    <location>
        <begin position="687"/>
        <end position="919"/>
    </location>
</feature>
<dbReference type="Pfam" id="PF14670">
    <property type="entry name" value="FXa_inhibition"/>
    <property type="match status" value="2"/>
</dbReference>
<evidence type="ECO:0000256" key="13">
    <source>
        <dbReference type="ARBA" id="ARBA00023180"/>
    </source>
</evidence>
<dbReference type="PROSITE" id="PS00010">
    <property type="entry name" value="ASX_HYDROXYL"/>
    <property type="match status" value="2"/>
</dbReference>
<evidence type="ECO:0000256" key="15">
    <source>
        <dbReference type="RuleBase" id="RU363034"/>
    </source>
</evidence>
<dbReference type="InterPro" id="IPR000294">
    <property type="entry name" value="GLA_domain"/>
</dbReference>
<evidence type="ECO:0000256" key="5">
    <source>
        <dbReference type="ARBA" id="ARBA00022525"/>
    </source>
</evidence>
<dbReference type="InterPro" id="IPR050442">
    <property type="entry name" value="Peptidase_S1_coag_factors"/>
</dbReference>
<dbReference type="CDD" id="cd00054">
    <property type="entry name" value="EGF_CA"/>
    <property type="match status" value="3"/>
</dbReference>
<dbReference type="SMART" id="SM00179">
    <property type="entry name" value="EGF_CA"/>
    <property type="match status" value="4"/>
</dbReference>
<keyword evidence="15" id="KW-0720">Serine protease</keyword>
<dbReference type="GO" id="GO:0005615">
    <property type="term" value="C:extracellular space"/>
    <property type="evidence" value="ECO:0007669"/>
    <property type="project" value="TreeGrafter"/>
</dbReference>
<dbReference type="InterPro" id="IPR009003">
    <property type="entry name" value="Peptidase_S1_PA"/>
</dbReference>
<evidence type="ECO:0000256" key="17">
    <source>
        <dbReference type="SAM" id="SignalP"/>
    </source>
</evidence>
<dbReference type="FunFam" id="2.40.10.10:FF:000013">
    <property type="entry name" value="Coagulation factor X"/>
    <property type="match status" value="2"/>
</dbReference>
<dbReference type="PROSITE" id="PS50026">
    <property type="entry name" value="EGF_3"/>
    <property type="match status" value="3"/>
</dbReference>
<comment type="catalytic activity">
    <reaction evidence="1">
        <text>Selective cleavage of Arg-|-Thr and then Arg-|-Ile bonds in prothrombin to form thrombin.</text>
        <dbReference type="EC" id="3.4.21.6"/>
    </reaction>
</comment>
<dbReference type="FunFam" id="2.10.25.10:FF:000255">
    <property type="entry name" value="Sushi, nidogen and EGF-like domains 1"/>
    <property type="match status" value="1"/>
</dbReference>
<evidence type="ECO:0000259" key="20">
    <source>
        <dbReference type="PROSITE" id="PS50998"/>
    </source>
</evidence>
<evidence type="ECO:0000256" key="1">
    <source>
        <dbReference type="ARBA" id="ARBA00001239"/>
    </source>
</evidence>
<dbReference type="PRINTS" id="PR00722">
    <property type="entry name" value="CHYMOTRYPSIN"/>
</dbReference>
<feature type="disulfide bond" evidence="14">
    <location>
        <begin position="110"/>
        <end position="119"/>
    </location>
</feature>
<dbReference type="FunFam" id="4.10.740.10:FF:000001">
    <property type="entry name" value="vitamin K-dependent protein S"/>
    <property type="match status" value="3"/>
</dbReference>
<feature type="disulfide bond" evidence="14">
    <location>
        <begin position="548"/>
        <end position="557"/>
    </location>
</feature>
<feature type="compositionally biased region" description="Polar residues" evidence="16">
    <location>
        <begin position="1326"/>
        <end position="1353"/>
    </location>
</feature>
<feature type="disulfide bond" evidence="14">
    <location>
        <begin position="1036"/>
        <end position="1045"/>
    </location>
</feature>
<feature type="domain" description="Peptidase S1" evidence="19">
    <location>
        <begin position="192"/>
        <end position="436"/>
    </location>
</feature>
<feature type="region of interest" description="Disordered" evidence="16">
    <location>
        <begin position="324"/>
        <end position="344"/>
    </location>
</feature>
<keyword evidence="5" id="KW-0964">Secreted</keyword>
<evidence type="ECO:0000313" key="22">
    <source>
        <dbReference type="Proteomes" id="UP001279410"/>
    </source>
</evidence>
<evidence type="ECO:0000256" key="14">
    <source>
        <dbReference type="PROSITE-ProRule" id="PRU00076"/>
    </source>
</evidence>
<dbReference type="InterPro" id="IPR018114">
    <property type="entry name" value="TRYPSIN_HIS"/>
</dbReference>
<dbReference type="PROSITE" id="PS50240">
    <property type="entry name" value="TRYPSIN_DOM"/>
    <property type="match status" value="3"/>
</dbReference>
<keyword evidence="4" id="KW-0301">Gamma-carboxyglutamic acid</keyword>
<sequence length="1439" mass="159532">MLLRSCCTVWILILGVTAAAVFVEKREANTVLQRWRRANSGFLEELKQGNLERECIEEICDYEEAREVFEDDGKTRQFWLTYDRRDPCLVNPCKNNGTCLYVETSYECQCPEGFEGRYCQTVFEDSLKCLYQNGHCEHFCDGSGDRRKCSCADGYKLGEDGRQCIAHAEYPCGQVAAQETGLNQSVVGQTRLVGSNHCPRGECPWQVLVQLNGNSHCGGVLINPDWVITAAHCIHGNNSQNLTVVAGEHNLDVEEGTEQRIPVSMAIAHDSYVPASGDSDVALLHLSRPVTLTRHAIPICLPTKDFSERELLLVRYHTVSGWGKRTTGGNAETPGAPPGAPVSPVLRRTSVPIVQNSQCSQRAQFNFTSNMLCAGYLQGRQESCRGDDGSPLVTKYGSTHFLTGVVGWGRGCSQPGYYGVYANMANFVDWIIRLLHPPPTCCQGQSKSVVNCFSSLRPAVFLDNKAAHQVLTRRRRANSFLEEVKQGNMERECMEERCNWEEAREIFENAEKTNEFWARYIDGDACVSMPCAHRGLCKDGIGTYTCYCQAGYQGFNCEIVIPELCEAKNGGCEHFCTVVQGNVQCSCADGYFLASDDKSCNSNQTFKCGAIITADTRTVFRYVRQNTTMGNTTGLNTTDLNTNSTKQTTNSTDLTSESPLPGHGDNSEIVSKQLEKILSERARMTRIVNGEDCPPGECPWQALLLNEEDIGFCGGTILTEYIILTAAHCINQSRYIYIKLGEFDTLVDHGNEAIHRVETIATHPNYRPDTYHNDIALIKLTKPIKFTRFILPACIPTPDFAEKVLMQQQDGMVSGFGRLGEGRQASTILQRLTVPYVDRQTCIESTQLRISTRMFCAGYRDSPKDSCQGDSGGPHVTRYHNTYFITGIVSWGEGCARKGKYGIYTQVSKFIPWIRGGITKLSLKEQDGSRVKRHHEPIKRVLSQGQVFRQVPQAHSVLLRSKRANMFLLEEILPGNLERECYEELCNYEEARECFEDDAKTFAFWTVYYDGDQCKSNPCLHGGDCTNKAGTFECSCPASHTGPVCELELSKTPAPQLRPEIAECPTKGPTACHQLCTASYYSFTCSCMPGFKLQADQRSCLPEVEFPCGRLPDKFNTTVSICRHGDCPWQVSLINSKGVELCDGVVLGRHSVLTSNRCLLQDSESELRPSNLYVVAGNNRMLIPVSALYVHNRFKTDHHDNDLILLELARPLPFGPTLIHVCLPAKDFSENILMHSGRTGITGKPEGRQNQDLGYMTLDECRSKLNVSHPLSNKMFCMRTQTEAQGRPDGPLGNRNEAQRSLNKPLGKQNGGQGRLNAQIVNISRNQTGAQVTPNGAENQISSSSKIENQKPSVSDGGLRSEVGGRQCGGLLLGSPVATVEKGTAFLTGLLISSSTGCDSDSGGLVFSKLSRYLNWIRPRLEAVEERMTPQVSQYPETQ</sequence>
<dbReference type="InterPro" id="IPR026823">
    <property type="entry name" value="cEGF"/>
</dbReference>
<dbReference type="SMART" id="SM00020">
    <property type="entry name" value="Tryp_SPc"/>
    <property type="match status" value="3"/>
</dbReference>
<dbReference type="SUPFAM" id="SSF57196">
    <property type="entry name" value="EGF/Laminin"/>
    <property type="match status" value="6"/>
</dbReference>
<dbReference type="PANTHER" id="PTHR24278:SF28">
    <property type="entry name" value="COAGULATION FACTOR X"/>
    <property type="match status" value="1"/>
</dbReference>
<feature type="compositionally biased region" description="Low complexity" evidence="16">
    <location>
        <begin position="633"/>
        <end position="652"/>
    </location>
</feature>
<dbReference type="SUPFAM" id="SSF50494">
    <property type="entry name" value="Trypsin-like serine proteases"/>
    <property type="match status" value="3"/>
</dbReference>
<keyword evidence="6 14" id="KW-0245">EGF-like domain</keyword>
<feature type="region of interest" description="Disordered" evidence="16">
    <location>
        <begin position="633"/>
        <end position="667"/>
    </location>
</feature>
<protein>
    <recommendedName>
        <fullName evidence="3">coagulation factor Xa</fullName>
        <ecNumber evidence="3">3.4.21.6</ecNumber>
    </recommendedName>
</protein>
<evidence type="ECO:0000256" key="9">
    <source>
        <dbReference type="ARBA" id="ARBA00022737"/>
    </source>
</evidence>
<dbReference type="SUPFAM" id="SSF57630">
    <property type="entry name" value="GLA-domain"/>
    <property type="match status" value="3"/>
</dbReference>
<dbReference type="PROSITE" id="PS01187">
    <property type="entry name" value="EGF_CA"/>
    <property type="match status" value="1"/>
</dbReference>
<dbReference type="InterPro" id="IPR000152">
    <property type="entry name" value="EGF-type_Asp/Asn_hydroxyl_site"/>
</dbReference>
<keyword evidence="7 15" id="KW-0645">Protease</keyword>
<dbReference type="PROSITE" id="PS00134">
    <property type="entry name" value="TRYPSIN_HIS"/>
    <property type="match status" value="2"/>
</dbReference>
<feature type="domain" description="Gla" evidence="20">
    <location>
        <begin position="38"/>
        <end position="84"/>
    </location>
</feature>
<dbReference type="GO" id="GO:0004252">
    <property type="term" value="F:serine-type endopeptidase activity"/>
    <property type="evidence" value="ECO:0007669"/>
    <property type="project" value="UniProtKB-EC"/>
</dbReference>
<feature type="domain" description="EGF-like" evidence="18">
    <location>
        <begin position="1010"/>
        <end position="1046"/>
    </location>
</feature>
<evidence type="ECO:0000256" key="8">
    <source>
        <dbReference type="ARBA" id="ARBA00022729"/>
    </source>
</evidence>
<reference evidence="21" key="1">
    <citation type="submission" date="2022-08" db="EMBL/GenBank/DDBJ databases">
        <title>Genome sequencing of akame (Lates japonicus).</title>
        <authorList>
            <person name="Hashiguchi Y."/>
            <person name="Takahashi H."/>
        </authorList>
    </citation>
    <scope>NUCLEOTIDE SEQUENCE</scope>
    <source>
        <strain evidence="21">Kochi</strain>
    </source>
</reference>
<evidence type="ECO:0000256" key="11">
    <source>
        <dbReference type="ARBA" id="ARBA00022837"/>
    </source>
</evidence>
<keyword evidence="8 17" id="KW-0732">Signal</keyword>
<keyword evidence="11" id="KW-0106">Calcium</keyword>
<keyword evidence="22" id="KW-1185">Reference proteome</keyword>
<dbReference type="InterPro" id="IPR033116">
    <property type="entry name" value="TRYPSIN_SER"/>
</dbReference>
<dbReference type="InterPro" id="IPR035972">
    <property type="entry name" value="GLA-like_dom_SF"/>
</dbReference>